<dbReference type="EMBL" id="CAJFCV020000006">
    <property type="protein sequence ID" value="CAG9131853.1"/>
    <property type="molecule type" value="Genomic_DNA"/>
</dbReference>
<organism evidence="6 8">
    <name type="scientific">Bursaphelenchus xylophilus</name>
    <name type="common">Pinewood nematode worm</name>
    <name type="synonym">Aphelenchoides xylophilus</name>
    <dbReference type="NCBI Taxonomy" id="6326"/>
    <lineage>
        <taxon>Eukaryota</taxon>
        <taxon>Metazoa</taxon>
        <taxon>Ecdysozoa</taxon>
        <taxon>Nematoda</taxon>
        <taxon>Chromadorea</taxon>
        <taxon>Rhabditida</taxon>
        <taxon>Tylenchina</taxon>
        <taxon>Tylenchomorpha</taxon>
        <taxon>Aphelenchoidea</taxon>
        <taxon>Aphelenchoididae</taxon>
        <taxon>Bursaphelenchus</taxon>
    </lineage>
</organism>
<reference evidence="5" key="2">
    <citation type="submission" date="2020-09" db="EMBL/GenBank/DDBJ databases">
        <authorList>
            <person name="Kikuchi T."/>
        </authorList>
    </citation>
    <scope>NUCLEOTIDE SEQUENCE</scope>
    <source>
        <strain evidence="5">Ka4C1</strain>
    </source>
</reference>
<accession>A0A1I7SA65</accession>
<evidence type="ECO:0000313" key="6">
    <source>
        <dbReference type="Proteomes" id="UP000095284"/>
    </source>
</evidence>
<dbReference type="InterPro" id="IPR001041">
    <property type="entry name" value="2Fe-2S_ferredoxin-type"/>
</dbReference>
<dbReference type="CDD" id="cd00207">
    <property type="entry name" value="fer2"/>
    <property type="match status" value="1"/>
</dbReference>
<dbReference type="GO" id="GO:0051537">
    <property type="term" value="F:2 iron, 2 sulfur cluster binding"/>
    <property type="evidence" value="ECO:0007669"/>
    <property type="project" value="UniProtKB-KW"/>
</dbReference>
<keyword evidence="7" id="KW-1185">Reference proteome</keyword>
<evidence type="ECO:0000256" key="2">
    <source>
        <dbReference type="ARBA" id="ARBA00022723"/>
    </source>
</evidence>
<dbReference type="GO" id="GO:0140647">
    <property type="term" value="P:P450-containing electron transport chain"/>
    <property type="evidence" value="ECO:0007669"/>
    <property type="project" value="InterPro"/>
</dbReference>
<dbReference type="EMBL" id="CAJFDI010000006">
    <property type="protein sequence ID" value="CAD5235447.1"/>
    <property type="molecule type" value="Genomic_DNA"/>
</dbReference>
<dbReference type="Proteomes" id="UP000095284">
    <property type="component" value="Unplaced"/>
</dbReference>
<proteinExistence type="predicted"/>
<dbReference type="InterPro" id="IPR001055">
    <property type="entry name" value="Adrenodoxin-like"/>
</dbReference>
<gene>
    <name evidence="5" type="ORF">BXYJ_LOCUS15538</name>
</gene>
<dbReference type="OrthoDB" id="268593at2759"/>
<dbReference type="eggNOG" id="KOG3309">
    <property type="taxonomic scope" value="Eukaryota"/>
</dbReference>
<dbReference type="AlphaFoldDB" id="A0A1I7SA65"/>
<evidence type="ECO:0000256" key="1">
    <source>
        <dbReference type="ARBA" id="ARBA00022714"/>
    </source>
</evidence>
<keyword evidence="1" id="KW-0001">2Fe-2S</keyword>
<evidence type="ECO:0000313" key="7">
    <source>
        <dbReference type="Proteomes" id="UP000659654"/>
    </source>
</evidence>
<dbReference type="InterPro" id="IPR036010">
    <property type="entry name" value="2Fe-2S_ferredoxin-like_sf"/>
</dbReference>
<dbReference type="PRINTS" id="PR00355">
    <property type="entry name" value="ADRENODOXIN"/>
</dbReference>
<sequence>MLQRLLHHSPRLFRQLLSSRHYSSPSQIAVTFKTRNGDLKATGEIGDSLLDVVINNDVPLDGFGACEGTVACCTCHVILDPNHFKRLAEPSEEEMDMLDLAPGLDDYSRLGCQVVLTKADKPEITVVVPDETRDARTL</sequence>
<evidence type="ECO:0000313" key="8">
    <source>
        <dbReference type="WBParaSite" id="BXY_0991200.1"/>
    </source>
</evidence>
<dbReference type="Proteomes" id="UP000582659">
    <property type="component" value="Unassembled WGS sequence"/>
</dbReference>
<protein>
    <submittedName>
        <fullName evidence="5">(pine wood nematode) hypothetical protein</fullName>
    </submittedName>
    <submittedName>
        <fullName evidence="8">2Fe-2S ferredoxin-type domain-containing protein</fullName>
    </submittedName>
</protein>
<evidence type="ECO:0000256" key="4">
    <source>
        <dbReference type="ARBA" id="ARBA00023014"/>
    </source>
</evidence>
<name>A0A1I7SA65_BURXY</name>
<dbReference type="SUPFAM" id="SSF54292">
    <property type="entry name" value="2Fe-2S ferredoxin-like"/>
    <property type="match status" value="1"/>
</dbReference>
<reference evidence="8" key="1">
    <citation type="submission" date="2016-11" db="UniProtKB">
        <authorList>
            <consortium name="WormBaseParasite"/>
        </authorList>
    </citation>
    <scope>IDENTIFICATION</scope>
</reference>
<dbReference type="PANTHER" id="PTHR23426">
    <property type="entry name" value="FERREDOXIN/ADRENODOXIN"/>
    <property type="match status" value="1"/>
</dbReference>
<evidence type="ECO:0000313" key="5">
    <source>
        <dbReference type="EMBL" id="CAD5235447.1"/>
    </source>
</evidence>
<dbReference type="Gene3D" id="3.10.20.30">
    <property type="match status" value="1"/>
</dbReference>
<dbReference type="GO" id="GO:0009055">
    <property type="term" value="F:electron transfer activity"/>
    <property type="evidence" value="ECO:0007669"/>
    <property type="project" value="TreeGrafter"/>
</dbReference>
<dbReference type="Proteomes" id="UP000659654">
    <property type="component" value="Unassembled WGS sequence"/>
</dbReference>
<dbReference type="PANTHER" id="PTHR23426:SF76">
    <property type="entry name" value="ADRENODOXIN-LIKE PROTEIN 2, MITOCHONDRIAL"/>
    <property type="match status" value="1"/>
</dbReference>
<dbReference type="GO" id="GO:0005739">
    <property type="term" value="C:mitochondrion"/>
    <property type="evidence" value="ECO:0007669"/>
    <property type="project" value="TreeGrafter"/>
</dbReference>
<keyword evidence="3" id="KW-0408">Iron</keyword>
<dbReference type="SMR" id="A0A1I7SA65"/>
<dbReference type="InterPro" id="IPR012675">
    <property type="entry name" value="Beta-grasp_dom_sf"/>
</dbReference>
<evidence type="ECO:0000256" key="3">
    <source>
        <dbReference type="ARBA" id="ARBA00023004"/>
    </source>
</evidence>
<dbReference type="GO" id="GO:0046872">
    <property type="term" value="F:metal ion binding"/>
    <property type="evidence" value="ECO:0007669"/>
    <property type="project" value="UniProtKB-KW"/>
</dbReference>
<keyword evidence="4" id="KW-0411">Iron-sulfur</keyword>
<keyword evidence="2" id="KW-0479">Metal-binding</keyword>
<dbReference type="WBParaSite" id="BXY_0991200.1">
    <property type="protein sequence ID" value="BXY_0991200.1"/>
    <property type="gene ID" value="BXY_0991200"/>
</dbReference>